<evidence type="ECO:0000256" key="5">
    <source>
        <dbReference type="ARBA" id="ARBA00022692"/>
    </source>
</evidence>
<evidence type="ECO:0000313" key="9">
    <source>
        <dbReference type="EMBL" id="SFL73698.1"/>
    </source>
</evidence>
<feature type="transmembrane region" description="Helical" evidence="8">
    <location>
        <begin position="47"/>
        <end position="66"/>
    </location>
</feature>
<dbReference type="InterPro" id="IPR000060">
    <property type="entry name" value="BCCT_transptr"/>
</dbReference>
<evidence type="ECO:0000256" key="2">
    <source>
        <dbReference type="ARBA" id="ARBA00005658"/>
    </source>
</evidence>
<protein>
    <submittedName>
        <fullName evidence="9">Glycine betaine transporter</fullName>
    </submittedName>
</protein>
<feature type="transmembrane region" description="Helical" evidence="8">
    <location>
        <begin position="256"/>
        <end position="276"/>
    </location>
</feature>
<dbReference type="GO" id="GO:0005886">
    <property type="term" value="C:plasma membrane"/>
    <property type="evidence" value="ECO:0007669"/>
    <property type="project" value="UniProtKB-SubCell"/>
</dbReference>
<dbReference type="GO" id="GO:0022857">
    <property type="term" value="F:transmembrane transporter activity"/>
    <property type="evidence" value="ECO:0007669"/>
    <property type="project" value="InterPro"/>
</dbReference>
<dbReference type="EMBL" id="FOTY01000004">
    <property type="protein sequence ID" value="SFL73698.1"/>
    <property type="molecule type" value="Genomic_DNA"/>
</dbReference>
<organism evidence="9 10">
    <name type="scientific">Salibacterium qingdaonense</name>
    <dbReference type="NCBI Taxonomy" id="266892"/>
    <lineage>
        <taxon>Bacteria</taxon>
        <taxon>Bacillati</taxon>
        <taxon>Bacillota</taxon>
        <taxon>Bacilli</taxon>
        <taxon>Bacillales</taxon>
        <taxon>Bacillaceae</taxon>
    </lineage>
</organism>
<feature type="transmembrane region" description="Helical" evidence="8">
    <location>
        <begin position="86"/>
        <end position="107"/>
    </location>
</feature>
<dbReference type="RefSeq" id="WP_090925990.1">
    <property type="nucleotide sequence ID" value="NZ_FOTY01000004.1"/>
</dbReference>
<accession>A0A1I4K4I4</accession>
<dbReference type="PANTHER" id="PTHR30047">
    <property type="entry name" value="HIGH-AFFINITY CHOLINE TRANSPORT PROTEIN-RELATED"/>
    <property type="match status" value="1"/>
</dbReference>
<dbReference type="NCBIfam" id="TIGR00842">
    <property type="entry name" value="bcct"/>
    <property type="match status" value="1"/>
</dbReference>
<feature type="transmembrane region" description="Helical" evidence="8">
    <location>
        <begin position="463"/>
        <end position="483"/>
    </location>
</feature>
<feature type="transmembrane region" description="Helical" evidence="8">
    <location>
        <begin position="136"/>
        <end position="157"/>
    </location>
</feature>
<feature type="transmembrane region" description="Helical" evidence="8">
    <location>
        <begin position="394"/>
        <end position="417"/>
    </location>
</feature>
<comment type="subcellular location">
    <subcellularLocation>
        <location evidence="1">Cell membrane</location>
        <topology evidence="1">Multi-pass membrane protein</topology>
    </subcellularLocation>
</comment>
<dbReference type="STRING" id="266892.SAMN04488054_104110"/>
<evidence type="ECO:0000256" key="6">
    <source>
        <dbReference type="ARBA" id="ARBA00022989"/>
    </source>
</evidence>
<dbReference type="Proteomes" id="UP000199668">
    <property type="component" value="Unassembled WGS sequence"/>
</dbReference>
<keyword evidence="6 8" id="KW-1133">Transmembrane helix</keyword>
<proteinExistence type="inferred from homology"/>
<comment type="similarity">
    <text evidence="2">Belongs to the BCCT transporter (TC 2.A.15) family.</text>
</comment>
<sequence length="505" mass="55253">MKNSAVGWVFYITIGILVLAVILGASAPHVLEGVTAAVQAFISQRFGWYYLIVVSLFVLVCLYIIVSPYGRVKLGKPDDKPDYNMFTWFAMLFSAGMGIGLVFWGAAEPIHHYAVNSPTSDVKTPEAIKEAMRYTFFHWGIHAWAIYAIIALCLAYFKFRRGASGTVSSSLNVLMNTDGALGKTIDIIAVTATVTGVATTLGFGAVQINGGLSFITDLGIGFWNQFAIIAVVTVLFLISASTGLNKGIRILSNTNMVLALLLFIFILIVGPTLYMLNLFTNTLGKYIQTLPAMSFRIAPLTENAREWINDWTIFYWAWWIAWSPFVGTFIARVSKGRTLRQFTAGVLVVPPLVSFLWFSVFGGASILLEAEGTAAISKLSEEEALFGVFEHYPYGLAMSILAMGLISVFFITSADSATFVLGMQTSNGTMNPAVKVKFTWGVMLSATAVILLYSGGLQALENTMIVAAFPFSIIMIMMVFALLKALKEEKPALQAEKESKRSKKK</sequence>
<dbReference type="Pfam" id="PF02028">
    <property type="entry name" value="BCCT"/>
    <property type="match status" value="1"/>
</dbReference>
<feature type="transmembrane region" description="Helical" evidence="8">
    <location>
        <begin position="226"/>
        <end position="244"/>
    </location>
</feature>
<feature type="transmembrane region" description="Helical" evidence="8">
    <location>
        <begin position="345"/>
        <end position="368"/>
    </location>
</feature>
<dbReference type="OrthoDB" id="9775735at2"/>
<dbReference type="InterPro" id="IPR018093">
    <property type="entry name" value="BCCT_CS"/>
</dbReference>
<feature type="transmembrane region" description="Helical" evidence="8">
    <location>
        <begin position="438"/>
        <end position="457"/>
    </location>
</feature>
<evidence type="ECO:0000256" key="4">
    <source>
        <dbReference type="ARBA" id="ARBA00022475"/>
    </source>
</evidence>
<feature type="transmembrane region" description="Helical" evidence="8">
    <location>
        <begin position="7"/>
        <end position="27"/>
    </location>
</feature>
<evidence type="ECO:0000313" key="10">
    <source>
        <dbReference type="Proteomes" id="UP000199668"/>
    </source>
</evidence>
<reference evidence="9 10" key="1">
    <citation type="submission" date="2016-10" db="EMBL/GenBank/DDBJ databases">
        <authorList>
            <person name="de Groot N.N."/>
        </authorList>
    </citation>
    <scope>NUCLEOTIDE SEQUENCE [LARGE SCALE GENOMIC DNA]</scope>
    <source>
        <strain evidence="9 10">CGMCC 1.6134</strain>
    </source>
</reference>
<dbReference type="PANTHER" id="PTHR30047:SF7">
    <property type="entry name" value="HIGH-AFFINITY CHOLINE TRANSPORT PROTEIN"/>
    <property type="match status" value="1"/>
</dbReference>
<gene>
    <name evidence="9" type="ORF">SAMN04488054_104110</name>
</gene>
<evidence type="ECO:0000256" key="8">
    <source>
        <dbReference type="SAM" id="Phobius"/>
    </source>
</evidence>
<evidence type="ECO:0000256" key="3">
    <source>
        <dbReference type="ARBA" id="ARBA00022448"/>
    </source>
</evidence>
<feature type="transmembrane region" description="Helical" evidence="8">
    <location>
        <begin position="185"/>
        <end position="206"/>
    </location>
</feature>
<keyword evidence="10" id="KW-1185">Reference proteome</keyword>
<name>A0A1I4K4I4_9BACI</name>
<feature type="transmembrane region" description="Helical" evidence="8">
    <location>
        <begin position="313"/>
        <end position="333"/>
    </location>
</feature>
<keyword evidence="7 8" id="KW-0472">Membrane</keyword>
<evidence type="ECO:0000256" key="1">
    <source>
        <dbReference type="ARBA" id="ARBA00004651"/>
    </source>
</evidence>
<dbReference type="AlphaFoldDB" id="A0A1I4K4I4"/>
<keyword evidence="5 8" id="KW-0812">Transmembrane</keyword>
<keyword evidence="4" id="KW-1003">Cell membrane</keyword>
<keyword evidence="3" id="KW-0813">Transport</keyword>
<dbReference type="PROSITE" id="PS01303">
    <property type="entry name" value="BCCT"/>
    <property type="match status" value="1"/>
</dbReference>
<evidence type="ECO:0000256" key="7">
    <source>
        <dbReference type="ARBA" id="ARBA00023136"/>
    </source>
</evidence>